<comment type="caution">
    <text evidence="2">The sequence shown here is derived from an EMBL/GenBank/DDBJ whole genome shotgun (WGS) entry which is preliminary data.</text>
</comment>
<dbReference type="PANTHER" id="PTHR46240:SF1">
    <property type="entry name" value="SERINE_THREONINE-PROTEIN KINASE ULK4"/>
    <property type="match status" value="1"/>
</dbReference>
<feature type="domain" description="Serine/threonine-protein kinase ULK4/RUNKEL HEAT repeats" evidence="1">
    <location>
        <begin position="128"/>
        <end position="267"/>
    </location>
</feature>
<name>A0ABQ8LZ41_LABRO</name>
<evidence type="ECO:0000259" key="1">
    <source>
        <dbReference type="Pfam" id="PF23606"/>
    </source>
</evidence>
<gene>
    <name evidence="2" type="ORF">H4Q32_017961</name>
</gene>
<dbReference type="EMBL" id="JACTAM010000016">
    <property type="protein sequence ID" value="KAI2655546.1"/>
    <property type="molecule type" value="Genomic_DNA"/>
</dbReference>
<evidence type="ECO:0000313" key="2">
    <source>
        <dbReference type="EMBL" id="KAI2655546.1"/>
    </source>
</evidence>
<sequence>MYIERDVRKATPGKEQQSGNEYLSKCLTLFIRHTVHELPAILVPLHTTAPPLNRFKLVQFFLRVPSQHEDAPASALGHLPRLIMTDYDILSVLGSIVGRKHPSPTQSRQLKQSLPMMAVVLHLLTSQNHITSIDSNETSLGNAIGQAASEELIRNTLSAVEAISQHPALLSLYHCTVMEWRIVSLRVLSEITLLLLSQDEVEERERDGGREREGEWEGEGISSNTRLLTLISEALLPQYQTLLLEPDPVPVYALKLLVSLTEHSSPISR</sequence>
<keyword evidence="3" id="KW-1185">Reference proteome</keyword>
<dbReference type="GO" id="GO:0016301">
    <property type="term" value="F:kinase activity"/>
    <property type="evidence" value="ECO:0007669"/>
    <property type="project" value="UniProtKB-KW"/>
</dbReference>
<keyword evidence="2" id="KW-0418">Kinase</keyword>
<dbReference type="Proteomes" id="UP000830375">
    <property type="component" value="Unassembled WGS sequence"/>
</dbReference>
<accession>A0ABQ8LZ41</accession>
<organism evidence="2 3">
    <name type="scientific">Labeo rohita</name>
    <name type="common">Indian major carp</name>
    <name type="synonym">Cyprinus rohita</name>
    <dbReference type="NCBI Taxonomy" id="84645"/>
    <lineage>
        <taxon>Eukaryota</taxon>
        <taxon>Metazoa</taxon>
        <taxon>Chordata</taxon>
        <taxon>Craniata</taxon>
        <taxon>Vertebrata</taxon>
        <taxon>Euteleostomi</taxon>
        <taxon>Actinopterygii</taxon>
        <taxon>Neopterygii</taxon>
        <taxon>Teleostei</taxon>
        <taxon>Ostariophysi</taxon>
        <taxon>Cypriniformes</taxon>
        <taxon>Cyprinidae</taxon>
        <taxon>Labeoninae</taxon>
        <taxon>Labeonini</taxon>
        <taxon>Labeo</taxon>
    </lineage>
</organism>
<protein>
    <submittedName>
        <fullName evidence="2">Serine/threonine-protein kinase ULK4</fullName>
    </submittedName>
</protein>
<evidence type="ECO:0000313" key="3">
    <source>
        <dbReference type="Proteomes" id="UP000830375"/>
    </source>
</evidence>
<dbReference type="PANTHER" id="PTHR46240">
    <property type="entry name" value="SER/THR PROTEIN KINASE ULK4"/>
    <property type="match status" value="1"/>
</dbReference>
<dbReference type="InterPro" id="IPR045906">
    <property type="entry name" value="ULK4"/>
</dbReference>
<proteinExistence type="predicted"/>
<reference evidence="2 3" key="1">
    <citation type="submission" date="2022-01" db="EMBL/GenBank/DDBJ databases">
        <title>A high-quality chromosome-level genome assembly of rohu carp, Labeo rohita.</title>
        <authorList>
            <person name="Arick M.A. II"/>
            <person name="Hsu C.-Y."/>
            <person name="Magbanua Z."/>
            <person name="Pechanova O."/>
            <person name="Grover C."/>
            <person name="Miller E."/>
            <person name="Thrash A."/>
            <person name="Ezzel L."/>
            <person name="Alam S."/>
            <person name="Benzie J."/>
            <person name="Hamilton M."/>
            <person name="Karsi A."/>
            <person name="Lawrence M.L."/>
            <person name="Peterson D.G."/>
        </authorList>
    </citation>
    <scope>NUCLEOTIDE SEQUENCE [LARGE SCALE GENOMIC DNA]</scope>
    <source>
        <strain evidence="3">BAU-BD-2019</strain>
        <tissue evidence="2">Blood</tissue>
    </source>
</reference>
<keyword evidence="2" id="KW-0808">Transferase</keyword>
<dbReference type="Pfam" id="PF23606">
    <property type="entry name" value="HEAT_ULK4"/>
    <property type="match status" value="2"/>
</dbReference>
<feature type="domain" description="Serine/threonine-protein kinase ULK4/RUNKEL HEAT repeats" evidence="1">
    <location>
        <begin position="88"/>
        <end position="127"/>
    </location>
</feature>
<dbReference type="InterPro" id="IPR056981">
    <property type="entry name" value="HEAT_ULK4_RUNKEL"/>
</dbReference>